<keyword evidence="5 14" id="KW-0347">Helicase</keyword>
<evidence type="ECO:0000256" key="14">
    <source>
        <dbReference type="PROSITE-ProRule" id="PRU00560"/>
    </source>
</evidence>
<evidence type="ECO:0000256" key="12">
    <source>
        <dbReference type="ARBA" id="ARBA00034808"/>
    </source>
</evidence>
<dbReference type="Gene3D" id="3.40.50.300">
    <property type="entry name" value="P-loop containing nucleotide triphosphate hydrolases"/>
    <property type="match status" value="4"/>
</dbReference>
<dbReference type="GO" id="GO:0000725">
    <property type="term" value="P:recombinational repair"/>
    <property type="evidence" value="ECO:0007669"/>
    <property type="project" value="TreeGrafter"/>
</dbReference>
<dbReference type="PANTHER" id="PTHR11070">
    <property type="entry name" value="UVRD / RECB / PCRA DNA HELICASE FAMILY MEMBER"/>
    <property type="match status" value="1"/>
</dbReference>
<keyword evidence="1" id="KW-0540">Nuclease</keyword>
<dbReference type="InterPro" id="IPR014016">
    <property type="entry name" value="UvrD-like_ATP-bd"/>
</dbReference>
<keyword evidence="7 14" id="KW-0067">ATP-binding</keyword>
<feature type="binding site" evidence="14">
    <location>
        <begin position="12"/>
        <end position="19"/>
    </location>
    <ligand>
        <name>ATP</name>
        <dbReference type="ChEBI" id="CHEBI:30616"/>
    </ligand>
</feature>
<dbReference type="SUPFAM" id="SSF52980">
    <property type="entry name" value="Restriction endonuclease-like"/>
    <property type="match status" value="1"/>
</dbReference>
<dbReference type="GO" id="GO:0009338">
    <property type="term" value="C:exodeoxyribonuclease V complex"/>
    <property type="evidence" value="ECO:0007669"/>
    <property type="project" value="TreeGrafter"/>
</dbReference>
<evidence type="ECO:0000256" key="1">
    <source>
        <dbReference type="ARBA" id="ARBA00022722"/>
    </source>
</evidence>
<evidence type="ECO:0000259" key="16">
    <source>
        <dbReference type="PROSITE" id="PS51217"/>
    </source>
</evidence>
<dbReference type="OrthoDB" id="9810135at2"/>
<keyword evidence="10" id="KW-0413">Isomerase</keyword>
<dbReference type="InterPro" id="IPR014017">
    <property type="entry name" value="DNA_helicase_UvrD-like_C"/>
</dbReference>
<keyword evidence="4 14" id="KW-0378">Hydrolase</keyword>
<dbReference type="EMBL" id="CP022129">
    <property type="protein sequence ID" value="ASF46397.1"/>
    <property type="molecule type" value="Genomic_DNA"/>
</dbReference>
<accession>A0A1Z4BYL4</accession>
<evidence type="ECO:0000259" key="15">
    <source>
        <dbReference type="PROSITE" id="PS51198"/>
    </source>
</evidence>
<evidence type="ECO:0000256" key="6">
    <source>
        <dbReference type="ARBA" id="ARBA00022839"/>
    </source>
</evidence>
<comment type="catalytic activity">
    <reaction evidence="11">
        <text>Couples ATP hydrolysis with the unwinding of duplex DNA by translocating in the 3'-5' direction.</text>
        <dbReference type="EC" id="5.6.2.4"/>
    </reaction>
</comment>
<dbReference type="PROSITE" id="PS51198">
    <property type="entry name" value="UVRD_HELICASE_ATP_BIND"/>
    <property type="match status" value="1"/>
</dbReference>
<evidence type="ECO:0000256" key="11">
    <source>
        <dbReference type="ARBA" id="ARBA00034617"/>
    </source>
</evidence>
<proteinExistence type="predicted"/>
<evidence type="ECO:0000256" key="2">
    <source>
        <dbReference type="ARBA" id="ARBA00022741"/>
    </source>
</evidence>
<organism evidence="17 18">
    <name type="scientific">Methylovulum psychrotolerans</name>
    <dbReference type="NCBI Taxonomy" id="1704499"/>
    <lineage>
        <taxon>Bacteria</taxon>
        <taxon>Pseudomonadati</taxon>
        <taxon>Pseudomonadota</taxon>
        <taxon>Gammaproteobacteria</taxon>
        <taxon>Methylococcales</taxon>
        <taxon>Methylococcaceae</taxon>
        <taxon>Methylovulum</taxon>
    </lineage>
</organism>
<dbReference type="KEGG" id="mpsy:CEK71_10100"/>
<dbReference type="Pfam" id="PF12705">
    <property type="entry name" value="PDDEXK_1"/>
    <property type="match status" value="1"/>
</dbReference>
<dbReference type="SUPFAM" id="SSF52540">
    <property type="entry name" value="P-loop containing nucleoside triphosphate hydrolases"/>
    <property type="match status" value="1"/>
</dbReference>
<keyword evidence="9" id="KW-0234">DNA repair</keyword>
<evidence type="ECO:0000256" key="13">
    <source>
        <dbReference type="ARBA" id="ARBA00048988"/>
    </source>
</evidence>
<evidence type="ECO:0000256" key="5">
    <source>
        <dbReference type="ARBA" id="ARBA00022806"/>
    </source>
</evidence>
<dbReference type="GO" id="GO:0003677">
    <property type="term" value="F:DNA binding"/>
    <property type="evidence" value="ECO:0007669"/>
    <property type="project" value="UniProtKB-KW"/>
</dbReference>
<evidence type="ECO:0000256" key="4">
    <source>
        <dbReference type="ARBA" id="ARBA00022801"/>
    </source>
</evidence>
<evidence type="ECO:0000313" key="18">
    <source>
        <dbReference type="Proteomes" id="UP000197019"/>
    </source>
</evidence>
<dbReference type="GO" id="GO:0043138">
    <property type="term" value="F:3'-5' DNA helicase activity"/>
    <property type="evidence" value="ECO:0007669"/>
    <property type="project" value="UniProtKB-EC"/>
</dbReference>
<gene>
    <name evidence="17" type="ORF">CEK71_10100</name>
</gene>
<comment type="catalytic activity">
    <reaction evidence="13">
        <text>ATP + H2O = ADP + phosphate + H(+)</text>
        <dbReference type="Rhea" id="RHEA:13065"/>
        <dbReference type="ChEBI" id="CHEBI:15377"/>
        <dbReference type="ChEBI" id="CHEBI:15378"/>
        <dbReference type="ChEBI" id="CHEBI:30616"/>
        <dbReference type="ChEBI" id="CHEBI:43474"/>
        <dbReference type="ChEBI" id="CHEBI:456216"/>
        <dbReference type="EC" id="5.6.2.4"/>
    </reaction>
</comment>
<dbReference type="EC" id="5.6.2.4" evidence="12"/>
<keyword evidence="18" id="KW-1185">Reference proteome</keyword>
<dbReference type="GO" id="GO:0004527">
    <property type="term" value="F:exonuclease activity"/>
    <property type="evidence" value="ECO:0007669"/>
    <property type="project" value="UniProtKB-KW"/>
</dbReference>
<dbReference type="Pfam" id="PF13361">
    <property type="entry name" value="UvrD_C"/>
    <property type="match status" value="1"/>
</dbReference>
<name>A0A1Z4BYL4_9GAMM</name>
<feature type="domain" description="UvrD-like helicase C-terminal" evidence="16">
    <location>
        <begin position="410"/>
        <end position="691"/>
    </location>
</feature>
<evidence type="ECO:0000256" key="10">
    <source>
        <dbReference type="ARBA" id="ARBA00023235"/>
    </source>
</evidence>
<reference evidence="17 18" key="1">
    <citation type="submission" date="2017-06" db="EMBL/GenBank/DDBJ databases">
        <title>Genome Sequencing of the methanotroph Methylovulum psychrotolerants str. HV10-M2 isolated from a high-altitude environment.</title>
        <authorList>
            <person name="Mateos-Rivera A."/>
        </authorList>
    </citation>
    <scope>NUCLEOTIDE SEQUENCE [LARGE SCALE GENOMIC DNA]</scope>
    <source>
        <strain evidence="17 18">HV10_M2</strain>
    </source>
</reference>
<dbReference type="Proteomes" id="UP000197019">
    <property type="component" value="Chromosome"/>
</dbReference>
<protein>
    <recommendedName>
        <fullName evidence="12">DNA 3'-5' helicase</fullName>
        <ecNumber evidence="12">5.6.2.4</ecNumber>
    </recommendedName>
</protein>
<sequence length="1048" mass="115144">MAMMGHITFISAGAGSGKTYRLAGDLEKILTTEPAAKPSGIIGTTFTKLAARELRERVRQRLNGRGFTQIANQMDQAMLGTVNSVCGQLLGRFAFEAGLSPNLKVIEEAEAGHLFSLALEQVLPVQTVQDMNGLAYRLGQDDWKSTVKAIVNTARANDQPIGRIEDSGKSSADALLAFFPEPTAKTLDSALSDAVAAAITYIKNSEDSTKGTKEYLALLQDVADPIKQHNLTWANWVKLSKSAATKKSQPASDAVQRAAADFERHPRLHADIRRYCEQLFNIAAAALAEFQAFKKVRGLIDFTDQEHLLYQALDNPLVQEMLQDGLEVLMVDEFQDTSPIQLALFLRLAQLAKQVIWVGDVKQAIYRFRGSDPDLMQAILQHLEANGGKTEVLETSWRSRTELVNYVNEVFVPAFANSLPQGRVALKPKPGDEQRPQAAVEHWRLAGGNQAKRALALAKGLQEFIADGYRLKDKDDGQFRMAHYGDVAVLSLTHSNLAQIADALLAFGIPVSRSQTGLLDTPEAALVLAAMRYLVDPSDSLATAEIICLSQGDAPEIWLQSRLDYMACEDKQSRWGDDIALLAALAKQRGRIQYLTPSELMGQAIHSADIRRVILNWQTDAGRAGQRLANIGQLLGFAESYESQCGNEGRAATVTGLLLWLDQLSKGHEDTQAGNTQTHAVQLLTHHGAKGLEWPIVIALDLDTPIKSNVWGLSVTADHDNLDITRPLQGRSLQYWLWPFGQQAKGIAVKERVEQSGHGLSEQFRAQEEAKRLLYVSLTRPRDCLILPLKDTHGEWLRVLAADWMLPDDPRDNGLTLPISKEKIPATFKTLLQEEAPETARTQQHDPHWFANLTSTQIHLPAKLSPSAAAPLKNAAIGEVLTLGDRVSLQGSPNMARLGEAVHALIATQMLNNPADPTMLAEQVLESYAVMGHISVGDALLCVARFRHFIEQRLNAKSVQIECPIEYRLPNGQTASGWIDALAETRQGYVIIDHKANPQSKADWHEVALKYSGQLALYKSAVEAATDKPVVGCWVHFALTGGCLKIDF</sequence>
<keyword evidence="3" id="KW-0227">DNA damage</keyword>
<dbReference type="Gene3D" id="3.90.320.10">
    <property type="match status" value="1"/>
</dbReference>
<dbReference type="GO" id="GO:0005524">
    <property type="term" value="F:ATP binding"/>
    <property type="evidence" value="ECO:0007669"/>
    <property type="project" value="UniProtKB-UniRule"/>
</dbReference>
<dbReference type="InterPro" id="IPR011335">
    <property type="entry name" value="Restrct_endonuc-II-like"/>
</dbReference>
<dbReference type="PROSITE" id="PS51217">
    <property type="entry name" value="UVRD_HELICASE_CTER"/>
    <property type="match status" value="1"/>
</dbReference>
<dbReference type="InterPro" id="IPR011604">
    <property type="entry name" value="PDDEXK-like_dom_sf"/>
</dbReference>
<dbReference type="GO" id="GO:0005829">
    <property type="term" value="C:cytosol"/>
    <property type="evidence" value="ECO:0007669"/>
    <property type="project" value="TreeGrafter"/>
</dbReference>
<dbReference type="AlphaFoldDB" id="A0A1Z4BYL4"/>
<evidence type="ECO:0000256" key="8">
    <source>
        <dbReference type="ARBA" id="ARBA00023125"/>
    </source>
</evidence>
<dbReference type="InterPro" id="IPR027417">
    <property type="entry name" value="P-loop_NTPase"/>
</dbReference>
<dbReference type="Pfam" id="PF00580">
    <property type="entry name" value="UvrD-helicase"/>
    <property type="match status" value="1"/>
</dbReference>
<evidence type="ECO:0000256" key="9">
    <source>
        <dbReference type="ARBA" id="ARBA00023204"/>
    </source>
</evidence>
<evidence type="ECO:0000256" key="7">
    <source>
        <dbReference type="ARBA" id="ARBA00022840"/>
    </source>
</evidence>
<evidence type="ECO:0000313" key="17">
    <source>
        <dbReference type="EMBL" id="ASF46397.1"/>
    </source>
</evidence>
<feature type="domain" description="UvrD-like helicase ATP-binding" evidence="15">
    <location>
        <begin position="1"/>
        <end position="400"/>
    </location>
</feature>
<dbReference type="InterPro" id="IPR038726">
    <property type="entry name" value="PDDEXK_AddAB-type"/>
</dbReference>
<keyword evidence="2 14" id="KW-0547">Nucleotide-binding</keyword>
<dbReference type="InterPro" id="IPR000212">
    <property type="entry name" value="DNA_helicase_UvrD/REP"/>
</dbReference>
<keyword evidence="6" id="KW-0269">Exonuclease</keyword>
<evidence type="ECO:0000256" key="3">
    <source>
        <dbReference type="ARBA" id="ARBA00022763"/>
    </source>
</evidence>
<keyword evidence="8" id="KW-0238">DNA-binding</keyword>
<dbReference type="PANTHER" id="PTHR11070:SF23">
    <property type="entry name" value="RECBCD ENZYME SUBUNIT RECB"/>
    <property type="match status" value="1"/>
</dbReference>